<evidence type="ECO:0000256" key="3">
    <source>
        <dbReference type="ARBA" id="ARBA00023027"/>
    </source>
</evidence>
<dbReference type="InterPro" id="IPR012394">
    <property type="entry name" value="Aldehyde_DH_NAD(P)"/>
</dbReference>
<organism evidence="9 10">
    <name type="scientific">Salicibibacter cibi</name>
    <dbReference type="NCBI Taxonomy" id="2743001"/>
    <lineage>
        <taxon>Bacteria</taxon>
        <taxon>Bacillati</taxon>
        <taxon>Bacillota</taxon>
        <taxon>Bacilli</taxon>
        <taxon>Bacillales</taxon>
        <taxon>Bacillaceae</taxon>
        <taxon>Salicibibacter</taxon>
    </lineage>
</organism>
<evidence type="ECO:0000259" key="8">
    <source>
        <dbReference type="Pfam" id="PF00171"/>
    </source>
</evidence>
<dbReference type="RefSeq" id="WP_200087922.1">
    <property type="nucleotide sequence ID" value="NZ_CP054706.1"/>
</dbReference>
<dbReference type="AlphaFoldDB" id="A0A7T6Z8N3"/>
<dbReference type="InterPro" id="IPR029510">
    <property type="entry name" value="Ald_DH_CS_GLU"/>
</dbReference>
<dbReference type="PIRSF" id="PIRSF036492">
    <property type="entry name" value="ALDH"/>
    <property type="match status" value="1"/>
</dbReference>
<feature type="domain" description="Aldehyde dehydrogenase" evidence="8">
    <location>
        <begin position="5"/>
        <end position="435"/>
    </location>
</feature>
<dbReference type="GO" id="GO:0004029">
    <property type="term" value="F:aldehyde dehydrogenase (NAD+) activity"/>
    <property type="evidence" value="ECO:0007669"/>
    <property type="project" value="TreeGrafter"/>
</dbReference>
<comment type="similarity">
    <text evidence="1 4 7">Belongs to the aldehyde dehydrogenase family.</text>
</comment>
<dbReference type="KEGG" id="scib:HUG20_02995"/>
<dbReference type="InterPro" id="IPR016163">
    <property type="entry name" value="Ald_DH_C"/>
</dbReference>
<evidence type="ECO:0000256" key="7">
    <source>
        <dbReference type="RuleBase" id="RU003345"/>
    </source>
</evidence>
<proteinExistence type="inferred from homology"/>
<evidence type="ECO:0000313" key="9">
    <source>
        <dbReference type="EMBL" id="QQK78973.1"/>
    </source>
</evidence>
<feature type="active site" evidence="5">
    <location>
        <position position="251"/>
    </location>
</feature>
<sequence length="468" mass="52335">MQADLTTVEEAEAILAEHRQFFLTEATKDFSFRIEQLKKLQKTIELHEDEIFSALQADLGKPPFETYLTEIGIILNSINDAIKNVKTWAKPEKVKTPTYMQPSKNYIVNEPYGTVLIIGPFNYPFQLLMEPLVGAMAAGNCVVLKTSEHTPATARLVKEMLADIFDSSYVRVLEGGADTGNALVHTRFDYIFFTGSPRVGKIIMKAASGNLTPFTLELGGKAPAVVHKDADLKKAAERIAWGKFINTGQTCIAPDYVMVHEKAKKRFMKLLKNKINKFYGDDIQNNEDYGRIINEKHFDRLKGILDADRDAVVYGGAHDRADRFIEPTILDIFSREAASMQEEVFGPILPVITFTDIDAAVDDVNAQPKPLAFYLFTENEKLQTKIMERTSYGGGCVNDTIMHVANPHLPFGGVGPSGIGAYHGYYSFQTFSNQKGITNRSTKVRLPFLYPPYKNKLAIAKRMLKLGN</sequence>
<keyword evidence="3" id="KW-0520">NAD</keyword>
<dbReference type="InterPro" id="IPR016161">
    <property type="entry name" value="Ald_DH/histidinol_DH"/>
</dbReference>
<keyword evidence="2 4" id="KW-0560">Oxidoreductase</keyword>
<dbReference type="Gene3D" id="3.40.605.10">
    <property type="entry name" value="Aldehyde Dehydrogenase, Chain A, domain 1"/>
    <property type="match status" value="1"/>
</dbReference>
<dbReference type="PROSITE" id="PS00687">
    <property type="entry name" value="ALDEHYDE_DEHYDR_GLU"/>
    <property type="match status" value="1"/>
</dbReference>
<dbReference type="InterPro" id="IPR015590">
    <property type="entry name" value="Aldehyde_DH_dom"/>
</dbReference>
<dbReference type="FunFam" id="3.40.605.10:FF:000004">
    <property type="entry name" value="Aldehyde dehydrogenase"/>
    <property type="match status" value="1"/>
</dbReference>
<dbReference type="SUPFAM" id="SSF53720">
    <property type="entry name" value="ALDH-like"/>
    <property type="match status" value="1"/>
</dbReference>
<dbReference type="CDD" id="cd07136">
    <property type="entry name" value="ALDH_YwdH-P39616"/>
    <property type="match status" value="1"/>
</dbReference>
<evidence type="ECO:0000256" key="4">
    <source>
        <dbReference type="PIRNR" id="PIRNR036492"/>
    </source>
</evidence>
<feature type="active site" evidence="5 6">
    <location>
        <position position="217"/>
    </location>
</feature>
<dbReference type="PROSITE" id="PS00070">
    <property type="entry name" value="ALDEHYDE_DEHYDR_CYS"/>
    <property type="match status" value="1"/>
</dbReference>
<evidence type="ECO:0000256" key="1">
    <source>
        <dbReference type="ARBA" id="ARBA00009986"/>
    </source>
</evidence>
<protein>
    <recommendedName>
        <fullName evidence="4">Aldehyde dehydrogenase</fullName>
    </recommendedName>
</protein>
<gene>
    <name evidence="9" type="ORF">HUG20_02995</name>
</gene>
<dbReference type="InterPro" id="IPR016162">
    <property type="entry name" value="Ald_DH_N"/>
</dbReference>
<dbReference type="GO" id="GO:0006081">
    <property type="term" value="P:aldehyde metabolic process"/>
    <property type="evidence" value="ECO:0007669"/>
    <property type="project" value="InterPro"/>
</dbReference>
<name>A0A7T6Z8N3_9BACI</name>
<dbReference type="FunFam" id="3.40.309.10:FF:000003">
    <property type="entry name" value="Aldehyde dehydrogenase"/>
    <property type="match status" value="1"/>
</dbReference>
<evidence type="ECO:0000256" key="6">
    <source>
        <dbReference type="PROSITE-ProRule" id="PRU10007"/>
    </source>
</evidence>
<dbReference type="Gene3D" id="3.40.309.10">
    <property type="entry name" value="Aldehyde Dehydrogenase, Chain A, domain 2"/>
    <property type="match status" value="1"/>
</dbReference>
<evidence type="ECO:0000256" key="2">
    <source>
        <dbReference type="ARBA" id="ARBA00023002"/>
    </source>
</evidence>
<reference evidence="9 10" key="1">
    <citation type="submission" date="2020-06" db="EMBL/GenBank/DDBJ databases">
        <title>Genomic analysis of Salicibibacter sp. NKC21-4.</title>
        <authorList>
            <person name="Oh Y.J."/>
        </authorList>
    </citation>
    <scope>NUCLEOTIDE SEQUENCE [LARGE SCALE GENOMIC DNA]</scope>
    <source>
        <strain evidence="9 10">NKC21-4</strain>
    </source>
</reference>
<dbReference type="Pfam" id="PF00171">
    <property type="entry name" value="Aldedh"/>
    <property type="match status" value="1"/>
</dbReference>
<dbReference type="PANTHER" id="PTHR43570:SF16">
    <property type="entry name" value="ALDEHYDE DEHYDROGENASE TYPE III, ISOFORM Q"/>
    <property type="match status" value="1"/>
</dbReference>
<dbReference type="Proteomes" id="UP000595349">
    <property type="component" value="Chromosome"/>
</dbReference>
<accession>A0A7T6Z8N3</accession>
<evidence type="ECO:0000313" key="10">
    <source>
        <dbReference type="Proteomes" id="UP000595349"/>
    </source>
</evidence>
<dbReference type="PANTHER" id="PTHR43570">
    <property type="entry name" value="ALDEHYDE DEHYDROGENASE"/>
    <property type="match status" value="1"/>
</dbReference>
<dbReference type="GO" id="GO:0005737">
    <property type="term" value="C:cytoplasm"/>
    <property type="evidence" value="ECO:0007669"/>
    <property type="project" value="TreeGrafter"/>
</dbReference>
<evidence type="ECO:0000256" key="5">
    <source>
        <dbReference type="PIRSR" id="PIRSR036492-1"/>
    </source>
</evidence>
<dbReference type="InterPro" id="IPR016160">
    <property type="entry name" value="Ald_DH_CS_CYS"/>
</dbReference>
<keyword evidence="10" id="KW-1185">Reference proteome</keyword>
<dbReference type="EMBL" id="CP054706">
    <property type="protein sequence ID" value="QQK78973.1"/>
    <property type="molecule type" value="Genomic_DNA"/>
</dbReference>